<reference evidence="1" key="2">
    <citation type="submission" date="2023-01" db="EMBL/GenBank/DDBJ databases">
        <authorList>
            <person name="Petersen C."/>
        </authorList>
    </citation>
    <scope>NUCLEOTIDE SEQUENCE</scope>
    <source>
        <strain evidence="1">IBT 12815</strain>
    </source>
</reference>
<dbReference type="EMBL" id="JAQJAE010000001">
    <property type="protein sequence ID" value="KAJ5615269.1"/>
    <property type="molecule type" value="Genomic_DNA"/>
</dbReference>
<evidence type="ECO:0000313" key="1">
    <source>
        <dbReference type="EMBL" id="KAJ5615269.1"/>
    </source>
</evidence>
<dbReference type="RefSeq" id="XP_056756436.1">
    <property type="nucleotide sequence ID" value="XM_056891441.1"/>
</dbReference>
<reference evidence="1" key="1">
    <citation type="journal article" date="2023" name="IMA Fungus">
        <title>Comparative genomic study of the Penicillium genus elucidates a diverse pangenome and 15 lateral gene transfer events.</title>
        <authorList>
            <person name="Petersen C."/>
            <person name="Sorensen T."/>
            <person name="Nielsen M.R."/>
            <person name="Sondergaard T.E."/>
            <person name="Sorensen J.L."/>
            <person name="Fitzpatrick D.A."/>
            <person name="Frisvad J.C."/>
            <person name="Nielsen K.L."/>
        </authorList>
    </citation>
    <scope>NUCLEOTIDE SEQUENCE</scope>
    <source>
        <strain evidence="1">IBT 12815</strain>
    </source>
</reference>
<dbReference type="Proteomes" id="UP001213799">
    <property type="component" value="Unassembled WGS sequence"/>
</dbReference>
<keyword evidence="2" id="KW-1185">Reference proteome</keyword>
<proteinExistence type="predicted"/>
<organism evidence="1 2">
    <name type="scientific">Penicillium hordei</name>
    <dbReference type="NCBI Taxonomy" id="40994"/>
    <lineage>
        <taxon>Eukaryota</taxon>
        <taxon>Fungi</taxon>
        <taxon>Dikarya</taxon>
        <taxon>Ascomycota</taxon>
        <taxon>Pezizomycotina</taxon>
        <taxon>Eurotiomycetes</taxon>
        <taxon>Eurotiomycetidae</taxon>
        <taxon>Eurotiales</taxon>
        <taxon>Aspergillaceae</taxon>
        <taxon>Penicillium</taxon>
    </lineage>
</organism>
<dbReference type="GeneID" id="81581683"/>
<name>A0AAD6H858_9EURO</name>
<sequence>MCRKPSQAVRGYHASYPERTREVEGVVALSTETMCLRRAICCVAKPADKFAKPADKSQYVQRPSEA</sequence>
<dbReference type="AlphaFoldDB" id="A0AAD6H858"/>
<gene>
    <name evidence="1" type="ORF">N7537_000383</name>
</gene>
<accession>A0AAD6H858</accession>
<evidence type="ECO:0000313" key="2">
    <source>
        <dbReference type="Proteomes" id="UP001213799"/>
    </source>
</evidence>
<protein>
    <submittedName>
        <fullName evidence="1">Uncharacterized protein</fullName>
    </submittedName>
</protein>
<comment type="caution">
    <text evidence="1">The sequence shown here is derived from an EMBL/GenBank/DDBJ whole genome shotgun (WGS) entry which is preliminary data.</text>
</comment>